<dbReference type="InterPro" id="IPR003673">
    <property type="entry name" value="CoA-Trfase_fam_III"/>
</dbReference>
<dbReference type="PANTHER" id="PTHR48207">
    <property type="entry name" value="SUCCINATE--HYDROXYMETHYLGLUTARATE COA-TRANSFERASE"/>
    <property type="match status" value="1"/>
</dbReference>
<dbReference type="InterPro" id="IPR023606">
    <property type="entry name" value="CoA-Trfase_III_dom_1_sf"/>
</dbReference>
<protein>
    <recommendedName>
        <fullName evidence="3">CoA transferase</fullName>
    </recommendedName>
</protein>
<keyword evidence="1" id="KW-0808">Transferase</keyword>
<gene>
    <name evidence="2" type="ORF">METZ01_LOCUS397458</name>
</gene>
<accession>A0A382VDL5</accession>
<name>A0A382VDL5_9ZZZZ</name>
<dbReference type="EMBL" id="UINC01151164">
    <property type="protein sequence ID" value="SVD44604.1"/>
    <property type="molecule type" value="Genomic_DNA"/>
</dbReference>
<dbReference type="Pfam" id="PF02515">
    <property type="entry name" value="CoA_transf_3"/>
    <property type="match status" value="1"/>
</dbReference>
<organism evidence="2">
    <name type="scientific">marine metagenome</name>
    <dbReference type="NCBI Taxonomy" id="408172"/>
    <lineage>
        <taxon>unclassified sequences</taxon>
        <taxon>metagenomes</taxon>
        <taxon>ecological metagenomes</taxon>
    </lineage>
</organism>
<dbReference type="SUPFAM" id="SSF89796">
    <property type="entry name" value="CoA-transferase family III (CaiB/BaiF)"/>
    <property type="match status" value="1"/>
</dbReference>
<reference evidence="2" key="1">
    <citation type="submission" date="2018-05" db="EMBL/GenBank/DDBJ databases">
        <authorList>
            <person name="Lanie J.A."/>
            <person name="Ng W.-L."/>
            <person name="Kazmierczak K.M."/>
            <person name="Andrzejewski T.M."/>
            <person name="Davidsen T.M."/>
            <person name="Wayne K.J."/>
            <person name="Tettelin H."/>
            <person name="Glass J.I."/>
            <person name="Rusch D."/>
            <person name="Podicherti R."/>
            <person name="Tsui H.-C.T."/>
            <person name="Winkler M.E."/>
        </authorList>
    </citation>
    <scope>NUCLEOTIDE SEQUENCE</scope>
</reference>
<evidence type="ECO:0000256" key="1">
    <source>
        <dbReference type="ARBA" id="ARBA00022679"/>
    </source>
</evidence>
<feature type="non-terminal residue" evidence="2">
    <location>
        <position position="135"/>
    </location>
</feature>
<dbReference type="Gene3D" id="3.40.50.10540">
    <property type="entry name" value="Crotonobetainyl-coa:carnitine coa-transferase, domain 1"/>
    <property type="match status" value="1"/>
</dbReference>
<dbReference type="PANTHER" id="PTHR48207:SF3">
    <property type="entry name" value="SUCCINATE--HYDROXYMETHYLGLUTARATE COA-TRANSFERASE"/>
    <property type="match status" value="1"/>
</dbReference>
<evidence type="ECO:0008006" key="3">
    <source>
        <dbReference type="Google" id="ProtNLM"/>
    </source>
</evidence>
<dbReference type="AlphaFoldDB" id="A0A382VDL5"/>
<proteinExistence type="predicted"/>
<sequence length="135" mass="14284">VADFSRVLAGPIATMVLADLGADVVKVEQPGVGDETRTWGPPWWGDGDEATSTYYLSVNRNKRSIALDLRDPDDLAVARRIALGADVVVDNFRVGTMARFGLDRDSLAAEHPGVITCSVTGFGSEGEGATLAGYD</sequence>
<dbReference type="InterPro" id="IPR050483">
    <property type="entry name" value="CoA-transferase_III_domain"/>
</dbReference>
<evidence type="ECO:0000313" key="2">
    <source>
        <dbReference type="EMBL" id="SVD44604.1"/>
    </source>
</evidence>
<dbReference type="GO" id="GO:0008410">
    <property type="term" value="F:CoA-transferase activity"/>
    <property type="evidence" value="ECO:0007669"/>
    <property type="project" value="TreeGrafter"/>
</dbReference>
<feature type="non-terminal residue" evidence="2">
    <location>
        <position position="1"/>
    </location>
</feature>